<feature type="transmembrane region" description="Helical" evidence="5">
    <location>
        <begin position="274"/>
        <end position="291"/>
    </location>
</feature>
<feature type="transmembrane region" description="Helical" evidence="5">
    <location>
        <begin position="103"/>
        <end position="127"/>
    </location>
</feature>
<feature type="transmembrane region" description="Helical" evidence="5">
    <location>
        <begin position="44"/>
        <end position="66"/>
    </location>
</feature>
<sequence length="368" mass="40560">MGLLLLMAAIVIYLNKLILDAKYASLPNVPCSFSDLCKKELGPAAGVIMYISICIANIGSCAVYLVTLSDLMFSLSSTLSKTSYMIILAGGEIFLAWLPSLEYLSWTSVVGNCCLLATFTSVIVFGFETTVVHSPSMYPAFKWDTFPESFATIVFLFIQPSTMFPIANEMEEPKDFTFACTIAYCIVTVVDFAFAAVTFLMFGESTQSIILDNLCPGDCSGFFPILGHTALIISIFFTYPYVMVAATDVIEASLITPAMPGDVRRKDINQASTMTIRFLCNVVACVAAIFIPNLGDLLSITSGIALTYNGFVMGPVLYLNRRYKEIEYRTNWFYFNAFLHIALLLFGVSLGGWTTYLAIKDVVDEFSR</sequence>
<evidence type="ECO:0000256" key="5">
    <source>
        <dbReference type="SAM" id="Phobius"/>
    </source>
</evidence>
<feature type="transmembrane region" description="Helical" evidence="5">
    <location>
        <begin position="297"/>
        <end position="320"/>
    </location>
</feature>
<protein>
    <recommendedName>
        <fullName evidence="6">Amino acid transporter transmembrane domain-containing protein</fullName>
    </recommendedName>
</protein>
<keyword evidence="2 5" id="KW-0812">Transmembrane</keyword>
<evidence type="ECO:0000256" key="2">
    <source>
        <dbReference type="ARBA" id="ARBA00022692"/>
    </source>
</evidence>
<evidence type="ECO:0000256" key="3">
    <source>
        <dbReference type="ARBA" id="ARBA00022989"/>
    </source>
</evidence>
<dbReference type="GO" id="GO:0015179">
    <property type="term" value="F:L-amino acid transmembrane transporter activity"/>
    <property type="evidence" value="ECO:0007669"/>
    <property type="project" value="TreeGrafter"/>
</dbReference>
<keyword evidence="3 5" id="KW-1133">Transmembrane helix</keyword>
<name>A0A6B2L6M1_9EUKA</name>
<evidence type="ECO:0000256" key="1">
    <source>
        <dbReference type="ARBA" id="ARBA00004141"/>
    </source>
</evidence>
<dbReference type="PANTHER" id="PTHR22950">
    <property type="entry name" value="AMINO ACID TRANSPORTER"/>
    <property type="match status" value="1"/>
</dbReference>
<feature type="domain" description="Amino acid transporter transmembrane" evidence="6">
    <location>
        <begin position="3"/>
        <end position="359"/>
    </location>
</feature>
<accession>A0A6B2L6M1</accession>
<dbReference type="AlphaFoldDB" id="A0A6B2L6M1"/>
<organism evidence="7">
    <name type="scientific">Arcella intermedia</name>
    <dbReference type="NCBI Taxonomy" id="1963864"/>
    <lineage>
        <taxon>Eukaryota</taxon>
        <taxon>Amoebozoa</taxon>
        <taxon>Tubulinea</taxon>
        <taxon>Elardia</taxon>
        <taxon>Arcellinida</taxon>
        <taxon>Sphaerothecina</taxon>
        <taxon>Arcellidae</taxon>
        <taxon>Arcella</taxon>
    </lineage>
</organism>
<dbReference type="PANTHER" id="PTHR22950:SF349">
    <property type="entry name" value="AMINO ACID TRANSPORTER TRANSMEMBRANE DOMAIN-CONTAINING PROTEIN"/>
    <property type="match status" value="1"/>
</dbReference>
<feature type="transmembrane region" description="Helical" evidence="5">
    <location>
        <begin position="176"/>
        <end position="202"/>
    </location>
</feature>
<dbReference type="Gene3D" id="1.20.1740.10">
    <property type="entry name" value="Amino acid/polyamine transporter I"/>
    <property type="match status" value="1"/>
</dbReference>
<comment type="subcellular location">
    <subcellularLocation>
        <location evidence="1">Membrane</location>
        <topology evidence="1">Multi-pass membrane protein</topology>
    </subcellularLocation>
</comment>
<proteinExistence type="predicted"/>
<evidence type="ECO:0000256" key="4">
    <source>
        <dbReference type="ARBA" id="ARBA00023136"/>
    </source>
</evidence>
<feature type="transmembrane region" description="Helical" evidence="5">
    <location>
        <begin position="78"/>
        <end position="97"/>
    </location>
</feature>
<keyword evidence="4 5" id="KW-0472">Membrane</keyword>
<dbReference type="GO" id="GO:0005774">
    <property type="term" value="C:vacuolar membrane"/>
    <property type="evidence" value="ECO:0007669"/>
    <property type="project" value="TreeGrafter"/>
</dbReference>
<reference evidence="7" key="1">
    <citation type="journal article" date="2020" name="J. Eukaryot. Microbiol.">
        <title>De novo Sequencing, Assembly and Annotation of the Transcriptome for the Free-Living Testate Amoeba Arcella intermedia.</title>
        <authorList>
            <person name="Ribeiro G.M."/>
            <person name="Porfirio-Sousa A.L."/>
            <person name="Maurer-Alcala X.X."/>
            <person name="Katz L.A."/>
            <person name="Lahr D.J.G."/>
        </authorList>
    </citation>
    <scope>NUCLEOTIDE SEQUENCE</scope>
</reference>
<feature type="transmembrane region" description="Helical" evidence="5">
    <location>
        <begin position="222"/>
        <end position="242"/>
    </location>
</feature>
<evidence type="ECO:0000313" key="7">
    <source>
        <dbReference type="EMBL" id="NDV32527.1"/>
    </source>
</evidence>
<feature type="transmembrane region" description="Helical" evidence="5">
    <location>
        <begin position="332"/>
        <end position="359"/>
    </location>
</feature>
<evidence type="ECO:0000259" key="6">
    <source>
        <dbReference type="Pfam" id="PF01490"/>
    </source>
</evidence>
<dbReference type="EMBL" id="GIBP01003558">
    <property type="protein sequence ID" value="NDV32527.1"/>
    <property type="molecule type" value="Transcribed_RNA"/>
</dbReference>
<dbReference type="InterPro" id="IPR013057">
    <property type="entry name" value="AA_transpt_TM"/>
</dbReference>
<dbReference type="Pfam" id="PF01490">
    <property type="entry name" value="Aa_trans"/>
    <property type="match status" value="1"/>
</dbReference>